<keyword evidence="1" id="KW-0472">Membrane</keyword>
<feature type="transmembrane region" description="Helical" evidence="1">
    <location>
        <begin position="287"/>
        <end position="305"/>
    </location>
</feature>
<accession>A0A6N7W4B7</accession>
<protein>
    <recommendedName>
        <fullName evidence="4">EpsG family protein</fullName>
    </recommendedName>
</protein>
<dbReference type="Pfam" id="PF14897">
    <property type="entry name" value="EpsG"/>
    <property type="match status" value="1"/>
</dbReference>
<evidence type="ECO:0000313" key="3">
    <source>
        <dbReference type="Proteomes" id="UP000441455"/>
    </source>
</evidence>
<feature type="transmembrane region" description="Helical" evidence="1">
    <location>
        <begin position="209"/>
        <end position="235"/>
    </location>
</feature>
<feature type="transmembrane region" description="Helical" evidence="1">
    <location>
        <begin position="151"/>
        <end position="168"/>
    </location>
</feature>
<evidence type="ECO:0000256" key="1">
    <source>
        <dbReference type="SAM" id="Phobius"/>
    </source>
</evidence>
<dbReference type="OrthoDB" id="7069095at2"/>
<dbReference type="EMBL" id="VULN01000017">
    <property type="protein sequence ID" value="MSS82958.1"/>
    <property type="molecule type" value="Genomic_DNA"/>
</dbReference>
<comment type="caution">
    <text evidence="2">The sequence shown here is derived from an EMBL/GenBank/DDBJ whole genome shotgun (WGS) entry which is preliminary data.</text>
</comment>
<keyword evidence="1" id="KW-1133">Transmembrane helix</keyword>
<feature type="transmembrane region" description="Helical" evidence="1">
    <location>
        <begin position="174"/>
        <end position="200"/>
    </location>
</feature>
<keyword evidence="1" id="KW-0812">Transmembrane</keyword>
<feature type="transmembrane region" description="Helical" evidence="1">
    <location>
        <begin position="105"/>
        <end position="122"/>
    </location>
</feature>
<gene>
    <name evidence="2" type="ORF">FX155_10190</name>
</gene>
<organism evidence="2 3">
    <name type="scientific">Acidaminococcus fermentans</name>
    <dbReference type="NCBI Taxonomy" id="905"/>
    <lineage>
        <taxon>Bacteria</taxon>
        <taxon>Bacillati</taxon>
        <taxon>Bacillota</taxon>
        <taxon>Negativicutes</taxon>
        <taxon>Acidaminococcales</taxon>
        <taxon>Acidaminococcaceae</taxon>
        <taxon>Acidaminococcus</taxon>
    </lineage>
</organism>
<dbReference type="InterPro" id="IPR049458">
    <property type="entry name" value="EpsG-like"/>
</dbReference>
<evidence type="ECO:0000313" key="2">
    <source>
        <dbReference type="EMBL" id="MSS82958.1"/>
    </source>
</evidence>
<dbReference type="RefSeq" id="WP_154488612.1">
    <property type="nucleotide sequence ID" value="NZ_VULN01000017.1"/>
</dbReference>
<dbReference type="Proteomes" id="UP000441455">
    <property type="component" value="Unassembled WGS sequence"/>
</dbReference>
<proteinExistence type="predicted"/>
<dbReference type="AlphaFoldDB" id="A0A6N7W4B7"/>
<evidence type="ECO:0008006" key="4">
    <source>
        <dbReference type="Google" id="ProtNLM"/>
    </source>
</evidence>
<name>A0A6N7W4B7_ACIFE</name>
<reference evidence="2 3" key="1">
    <citation type="submission" date="2019-08" db="EMBL/GenBank/DDBJ databases">
        <title>In-depth cultivation of the pig gut microbiome towards novel bacterial diversity and tailored functional studies.</title>
        <authorList>
            <person name="Wylensek D."/>
            <person name="Hitch T.C.A."/>
            <person name="Clavel T."/>
        </authorList>
    </citation>
    <scope>NUCLEOTIDE SEQUENCE [LARGE SCALE GENOMIC DNA]</scope>
    <source>
        <strain evidence="2 3">WCA-389-WT-5B</strain>
    </source>
</reference>
<feature type="transmembrane region" description="Helical" evidence="1">
    <location>
        <begin position="82"/>
        <end position="98"/>
    </location>
</feature>
<feature type="transmembrane region" description="Helical" evidence="1">
    <location>
        <begin position="29"/>
        <end position="47"/>
    </location>
</feature>
<sequence>MAVYAILLIWILICSQIESKNLLWGGKKILSGRALCLFLAFIPVWFVMAFRALSVGTDTYANASYFISAAGAPSLSYLLQDGFWKVGINLLSYFLGFFHDRMEMYVLYTSTIVSLGFAFFIYKTSVKVWLSTFLFLTLNLYFMSFNISRQFVGIVLAINAFVLIYKNAKSIMGWGLFFFAIWIHNSLASFFPAVLGLWLVKHCRTYTKLYLISLFSALMLSVGLLEVANIFSTFFPHYAIYTQGISGDNLLENTGGGKIIVAYMALGLVLLIHFIKKKMQHKTVENTIFDAFIPGAVFCVVLGIGSATNTMINRITLPYECFFISLIPYVQNTLKLKTKLFFSIFLILGMSAYYFLWAYSNLGDVLPYKTWLF</sequence>
<feature type="transmembrane region" description="Helical" evidence="1">
    <location>
        <begin position="255"/>
        <end position="275"/>
    </location>
</feature>
<feature type="transmembrane region" description="Helical" evidence="1">
    <location>
        <begin position="341"/>
        <end position="359"/>
    </location>
</feature>